<comment type="caution">
    <text evidence="2">The sequence shown here is derived from an EMBL/GenBank/DDBJ whole genome shotgun (WGS) entry which is preliminary data.</text>
</comment>
<evidence type="ECO:0000313" key="3">
    <source>
        <dbReference type="Proteomes" id="UP000649573"/>
    </source>
</evidence>
<dbReference type="EMBL" id="BMRE01000110">
    <property type="protein sequence ID" value="GGU87138.1"/>
    <property type="molecule type" value="Genomic_DNA"/>
</dbReference>
<protein>
    <submittedName>
        <fullName evidence="2">Uncharacterized protein</fullName>
    </submittedName>
</protein>
<name>A0ABQ2VL01_9PSEU</name>
<gene>
    <name evidence="2" type="ORF">GCM10010178_91270</name>
</gene>
<feature type="region of interest" description="Disordered" evidence="1">
    <location>
        <begin position="74"/>
        <end position="99"/>
    </location>
</feature>
<reference evidence="3" key="1">
    <citation type="journal article" date="2019" name="Int. J. Syst. Evol. Microbiol.">
        <title>The Global Catalogue of Microorganisms (GCM) 10K type strain sequencing project: providing services to taxonomists for standard genome sequencing and annotation.</title>
        <authorList>
            <consortium name="The Broad Institute Genomics Platform"/>
            <consortium name="The Broad Institute Genome Sequencing Center for Infectious Disease"/>
            <person name="Wu L."/>
            <person name="Ma J."/>
        </authorList>
    </citation>
    <scope>NUCLEOTIDE SEQUENCE [LARGE SCALE GENOMIC DNA]</scope>
    <source>
        <strain evidence="3">JCM 3296</strain>
    </source>
</reference>
<keyword evidence="3" id="KW-1185">Reference proteome</keyword>
<feature type="compositionally biased region" description="Basic residues" evidence="1">
    <location>
        <begin position="84"/>
        <end position="99"/>
    </location>
</feature>
<evidence type="ECO:0000256" key="1">
    <source>
        <dbReference type="SAM" id="MobiDB-lite"/>
    </source>
</evidence>
<sequence>MWTQLRCGTTILGDTGSINRSATLAQAATDLGIRYAVSLRAGDVVCEPGADAPARTRDADQLLSRTEEVVQLAERQVRASPSRHGLRHEHVRRTRQRAR</sequence>
<evidence type="ECO:0000313" key="2">
    <source>
        <dbReference type="EMBL" id="GGU87138.1"/>
    </source>
</evidence>
<dbReference type="Gene3D" id="3.20.20.140">
    <property type="entry name" value="Metal-dependent hydrolases"/>
    <property type="match status" value="1"/>
</dbReference>
<proteinExistence type="predicted"/>
<dbReference type="Proteomes" id="UP000649573">
    <property type="component" value="Unassembled WGS sequence"/>
</dbReference>
<organism evidence="2 3">
    <name type="scientific">Lentzea flava</name>
    <dbReference type="NCBI Taxonomy" id="103732"/>
    <lineage>
        <taxon>Bacteria</taxon>
        <taxon>Bacillati</taxon>
        <taxon>Actinomycetota</taxon>
        <taxon>Actinomycetes</taxon>
        <taxon>Pseudonocardiales</taxon>
        <taxon>Pseudonocardiaceae</taxon>
        <taxon>Lentzea</taxon>
    </lineage>
</organism>
<accession>A0ABQ2VL01</accession>